<evidence type="ECO:0000256" key="3">
    <source>
        <dbReference type="ARBA" id="ARBA00022618"/>
    </source>
</evidence>
<dbReference type="EMBL" id="AOPY01001273">
    <property type="protein sequence ID" value="EPJ42226.1"/>
    <property type="molecule type" value="Genomic_DNA"/>
</dbReference>
<keyword evidence="3" id="KW-0132">Cell division</keyword>
<dbReference type="HOGENOM" id="CLU_126599_0_1_11"/>
<evidence type="ECO:0000313" key="7">
    <source>
        <dbReference type="EMBL" id="EPJ42226.1"/>
    </source>
</evidence>
<reference evidence="7 8" key="1">
    <citation type="submission" date="2013-02" db="EMBL/GenBank/DDBJ databases">
        <title>Draft Genome Sequence of Streptomyces afghaniensis, Which Produces Compounds of the Julimycin B-Complex.</title>
        <authorList>
            <person name="Gruening B.A."/>
            <person name="Praeg A."/>
            <person name="Erxleben A."/>
            <person name="Guenther S."/>
            <person name="Fiedler H.-P."/>
            <person name="Goodfellow M."/>
            <person name="Mueller M."/>
        </authorList>
    </citation>
    <scope>NUCLEOTIDE SEQUENCE [LARGE SCALE GENOMIC DNA]</scope>
    <source>
        <strain evidence="7 8">772</strain>
    </source>
</reference>
<evidence type="ECO:0008006" key="9">
    <source>
        <dbReference type="Google" id="ProtNLM"/>
    </source>
</evidence>
<evidence type="ECO:0000256" key="5">
    <source>
        <dbReference type="ARBA" id="ARBA00023210"/>
    </source>
</evidence>
<protein>
    <recommendedName>
        <fullName evidence="9">Sporulation-specific cell division protein SsgB</fullName>
    </recommendedName>
</protein>
<dbReference type="InterPro" id="IPR006776">
    <property type="entry name" value="SsgB"/>
</dbReference>
<dbReference type="PATRIC" id="fig|1283301.3.peg.678"/>
<proteinExistence type="inferred from homology"/>
<comment type="caution">
    <text evidence="7">The sequence shown here is derived from an EMBL/GenBank/DDBJ whole genome shotgun (WGS) entry which is preliminary data.</text>
</comment>
<evidence type="ECO:0000256" key="2">
    <source>
        <dbReference type="ARBA" id="ARBA00009323"/>
    </source>
</evidence>
<evidence type="ECO:0000256" key="1">
    <source>
        <dbReference type="ARBA" id="ARBA00004431"/>
    </source>
</evidence>
<dbReference type="RefSeq" id="WP_020269715.1">
    <property type="nucleotide sequence ID" value="NZ_KE354011.1"/>
</dbReference>
<keyword evidence="4" id="KW-0749">Sporulation</keyword>
<keyword evidence="5" id="KW-0717">Septation</keyword>
<dbReference type="OrthoDB" id="3853096at2"/>
<gene>
    <name evidence="7" type="ORF">STAFG_0693</name>
</gene>
<dbReference type="GO" id="GO:0030435">
    <property type="term" value="P:sporulation resulting in formation of a cellular spore"/>
    <property type="evidence" value="ECO:0007669"/>
    <property type="project" value="UniProtKB-KW"/>
</dbReference>
<keyword evidence="8" id="KW-1185">Reference proteome</keyword>
<comment type="similarity">
    <text evidence="2">Belongs to the SsgA family.</text>
</comment>
<keyword evidence="6" id="KW-0131">Cell cycle</keyword>
<dbReference type="Pfam" id="PF04686">
    <property type="entry name" value="SsgA"/>
    <property type="match status" value="1"/>
</dbReference>
<dbReference type="InterPro" id="IPR038658">
    <property type="entry name" value="SsgB_sf"/>
</dbReference>
<dbReference type="GO" id="GO:0000917">
    <property type="term" value="P:division septum assembly"/>
    <property type="evidence" value="ECO:0007669"/>
    <property type="project" value="UniProtKB-KW"/>
</dbReference>
<evidence type="ECO:0000256" key="4">
    <source>
        <dbReference type="ARBA" id="ARBA00022969"/>
    </source>
</evidence>
<dbReference type="GO" id="GO:0030428">
    <property type="term" value="C:cell septum"/>
    <property type="evidence" value="ECO:0007669"/>
    <property type="project" value="UniProtKB-SubCell"/>
</dbReference>
<sequence>MNSFVHKTLVVQLQAGDTDRFSVLAHLSYDSADPFAVTVVFSHDGRVLARWQLDREMLGEALRRPVGVGTCGCVPSRTACGRSLRSGSSLVTARPGGGRHHAVVFAWAPAFAAFLRETHEMVPPGREEVRVDDFLADVIAGG</sequence>
<dbReference type="AlphaFoldDB" id="S4MYM5"/>
<evidence type="ECO:0000313" key="8">
    <source>
        <dbReference type="Proteomes" id="UP000015001"/>
    </source>
</evidence>
<dbReference type="Proteomes" id="UP000015001">
    <property type="component" value="Unassembled WGS sequence"/>
</dbReference>
<evidence type="ECO:0000256" key="6">
    <source>
        <dbReference type="ARBA" id="ARBA00023306"/>
    </source>
</evidence>
<comment type="subcellular location">
    <subcellularLocation>
        <location evidence="1">Cell septum</location>
    </subcellularLocation>
</comment>
<organism evidence="7 8">
    <name type="scientific">Streptomyces afghaniensis 772</name>
    <dbReference type="NCBI Taxonomy" id="1283301"/>
    <lineage>
        <taxon>Bacteria</taxon>
        <taxon>Bacillati</taxon>
        <taxon>Actinomycetota</taxon>
        <taxon>Actinomycetes</taxon>
        <taxon>Kitasatosporales</taxon>
        <taxon>Streptomycetaceae</taxon>
        <taxon>Streptomyces</taxon>
    </lineage>
</organism>
<accession>S4MYM5</accession>
<name>S4MYM5_9ACTN</name>
<dbReference type="Gene3D" id="2.30.31.20">
    <property type="entry name" value="Sporulation-specific cell division protein SsgB"/>
    <property type="match status" value="1"/>
</dbReference>